<dbReference type="PROSITE" id="PS51257">
    <property type="entry name" value="PROKAR_LIPOPROTEIN"/>
    <property type="match status" value="1"/>
</dbReference>
<dbReference type="RefSeq" id="WP_204606319.1">
    <property type="nucleotide sequence ID" value="NZ_JBHSED010000017.1"/>
</dbReference>
<evidence type="ECO:0000313" key="5">
    <source>
        <dbReference type="EMBL" id="MFC4304065.1"/>
    </source>
</evidence>
<dbReference type="PANTHER" id="PTHR43649:SF34">
    <property type="entry name" value="ABC TRANSPORTER PERIPLASMIC-BINDING PROTEIN YCJN-RELATED"/>
    <property type="match status" value="1"/>
</dbReference>
<name>A0ABV8SAN2_9BACL</name>
<sequence length="435" mass="45928">MKSWKLLIVALVVAVVTACGNGNNKESGQPASNGNNTENAGKAVEIVMLNSKGQIHEALENAAQAFMNENSNIKVNILTVPSGQSPFERASVLYSSGTPATLNMLDAGDIAKFKDKALDLSGEKWVKDLAAPNELDGATLAFPFAVEGYGLVYNKAVVEKAIGGAFDPASVKTLADLESLFQTIEKSGISPILVGGMPWSLGNHFLPLSYAAQEGGDVAAFLASLKAGEANLAENASFNGLMDTFDLMKAYNSGKKDPLAVTAENIAAAVANGTSAFTFNGNWMISQLLEVNPDGDYAFLPVPIDNAINTKAAGAIAVGATKQIFIDKSESTPEQQAAAKQFLEWFVYNETGQDFLVNKMGIIPATSNNPLEPSDSLGKSIKSYMDSGLTVSFGANYVPGDHSKVIGASMQKYLADSTDRAGLAKEIEAFWKGKE</sequence>
<organism evidence="5 6">
    <name type="scientific">Cohnella boryungensis</name>
    <dbReference type="NCBI Taxonomy" id="768479"/>
    <lineage>
        <taxon>Bacteria</taxon>
        <taxon>Bacillati</taxon>
        <taxon>Bacillota</taxon>
        <taxon>Bacilli</taxon>
        <taxon>Bacillales</taxon>
        <taxon>Paenibacillaceae</taxon>
        <taxon>Cohnella</taxon>
    </lineage>
</organism>
<proteinExistence type="inferred from homology"/>
<comment type="caution">
    <text evidence="5">The sequence shown here is derived from an EMBL/GenBank/DDBJ whole genome shotgun (WGS) entry which is preliminary data.</text>
</comment>
<evidence type="ECO:0000256" key="3">
    <source>
        <dbReference type="ARBA" id="ARBA00022729"/>
    </source>
</evidence>
<evidence type="ECO:0000313" key="6">
    <source>
        <dbReference type="Proteomes" id="UP001595755"/>
    </source>
</evidence>
<comment type="similarity">
    <text evidence="1">Belongs to the bacterial solute-binding protein 1 family.</text>
</comment>
<evidence type="ECO:0000256" key="2">
    <source>
        <dbReference type="ARBA" id="ARBA00022448"/>
    </source>
</evidence>
<accession>A0ABV8SAN2</accession>
<dbReference type="InterPro" id="IPR050490">
    <property type="entry name" value="Bact_solute-bd_prot1"/>
</dbReference>
<dbReference type="SUPFAM" id="SSF53850">
    <property type="entry name" value="Periplasmic binding protein-like II"/>
    <property type="match status" value="1"/>
</dbReference>
<dbReference type="PROSITE" id="PS01037">
    <property type="entry name" value="SBP_BACTERIAL_1"/>
    <property type="match status" value="1"/>
</dbReference>
<dbReference type="Proteomes" id="UP001595755">
    <property type="component" value="Unassembled WGS sequence"/>
</dbReference>
<dbReference type="InterPro" id="IPR006059">
    <property type="entry name" value="SBP"/>
</dbReference>
<feature type="chain" id="PRO_5045613358" evidence="4">
    <location>
        <begin position="19"/>
        <end position="435"/>
    </location>
</feature>
<feature type="signal peptide" evidence="4">
    <location>
        <begin position="1"/>
        <end position="18"/>
    </location>
</feature>
<dbReference type="Pfam" id="PF13416">
    <property type="entry name" value="SBP_bac_8"/>
    <property type="match status" value="1"/>
</dbReference>
<dbReference type="Gene3D" id="3.40.190.10">
    <property type="entry name" value="Periplasmic binding protein-like II"/>
    <property type="match status" value="2"/>
</dbReference>
<reference evidence="6" key="1">
    <citation type="journal article" date="2019" name="Int. J. Syst. Evol. Microbiol.">
        <title>The Global Catalogue of Microorganisms (GCM) 10K type strain sequencing project: providing services to taxonomists for standard genome sequencing and annotation.</title>
        <authorList>
            <consortium name="The Broad Institute Genomics Platform"/>
            <consortium name="The Broad Institute Genome Sequencing Center for Infectious Disease"/>
            <person name="Wu L."/>
            <person name="Ma J."/>
        </authorList>
    </citation>
    <scope>NUCLEOTIDE SEQUENCE [LARGE SCALE GENOMIC DNA]</scope>
    <source>
        <strain evidence="6">CGMCC 4.1641</strain>
    </source>
</reference>
<evidence type="ECO:0000256" key="4">
    <source>
        <dbReference type="SAM" id="SignalP"/>
    </source>
</evidence>
<dbReference type="PANTHER" id="PTHR43649">
    <property type="entry name" value="ARABINOSE-BINDING PROTEIN-RELATED"/>
    <property type="match status" value="1"/>
</dbReference>
<protein>
    <submittedName>
        <fullName evidence="5">ABC transporter substrate-binding protein</fullName>
    </submittedName>
</protein>
<keyword evidence="3 4" id="KW-0732">Signal</keyword>
<keyword evidence="6" id="KW-1185">Reference proteome</keyword>
<evidence type="ECO:0000256" key="1">
    <source>
        <dbReference type="ARBA" id="ARBA00008520"/>
    </source>
</evidence>
<dbReference type="EMBL" id="JBHSED010000017">
    <property type="protein sequence ID" value="MFC4304065.1"/>
    <property type="molecule type" value="Genomic_DNA"/>
</dbReference>
<dbReference type="InterPro" id="IPR006061">
    <property type="entry name" value="SBP_1_CS"/>
</dbReference>
<gene>
    <name evidence="5" type="ORF">ACFO1S_11525</name>
</gene>
<keyword evidence="2" id="KW-0813">Transport</keyword>